<dbReference type="PANTHER" id="PTHR10357">
    <property type="entry name" value="ALPHA-AMYLASE FAMILY MEMBER"/>
    <property type="match status" value="1"/>
</dbReference>
<dbReference type="GO" id="GO:0004556">
    <property type="term" value="F:alpha-amylase activity"/>
    <property type="evidence" value="ECO:0007669"/>
    <property type="project" value="TreeGrafter"/>
</dbReference>
<evidence type="ECO:0000259" key="2">
    <source>
        <dbReference type="SMART" id="SM00642"/>
    </source>
</evidence>
<keyword evidence="3" id="KW-0326">Glycosidase</keyword>
<dbReference type="InterPro" id="IPR017853">
    <property type="entry name" value="GH"/>
</dbReference>
<gene>
    <name evidence="3" type="ORF">EDC28_105235</name>
</gene>
<keyword evidence="3" id="KW-0378">Hydrolase</keyword>
<name>A0A3N1P1F2_9GAMM</name>
<keyword evidence="4" id="KW-1185">Reference proteome</keyword>
<reference evidence="3 4" key="1">
    <citation type="submission" date="2018-11" db="EMBL/GenBank/DDBJ databases">
        <title>Genomic Encyclopedia of Type Strains, Phase IV (KMG-IV): sequencing the most valuable type-strain genomes for metagenomic binning, comparative biology and taxonomic classification.</title>
        <authorList>
            <person name="Goeker M."/>
        </authorList>
    </citation>
    <scope>NUCLEOTIDE SEQUENCE [LARGE SCALE GENOMIC DNA]</scope>
    <source>
        <strain evidence="3 4">DSM 21945</strain>
    </source>
</reference>
<dbReference type="Proteomes" id="UP000268033">
    <property type="component" value="Unassembled WGS sequence"/>
</dbReference>
<accession>A0A3N1P1F2</accession>
<dbReference type="InterPro" id="IPR006047">
    <property type="entry name" value="GH13_cat_dom"/>
</dbReference>
<dbReference type="EMBL" id="RJUL01000005">
    <property type="protein sequence ID" value="ROQ25924.1"/>
    <property type="molecule type" value="Genomic_DNA"/>
</dbReference>
<dbReference type="STRING" id="584787.GCA_001247655_02985"/>
<dbReference type="CDD" id="cd11349">
    <property type="entry name" value="AmyAc_3"/>
    <property type="match status" value="1"/>
</dbReference>
<dbReference type="Gene3D" id="3.20.20.80">
    <property type="entry name" value="Glycosidases"/>
    <property type="match status" value="2"/>
</dbReference>
<proteinExistence type="predicted"/>
<dbReference type="SUPFAM" id="SSF51011">
    <property type="entry name" value="Glycosyl hydrolase domain"/>
    <property type="match status" value="1"/>
</dbReference>
<evidence type="ECO:0000313" key="4">
    <source>
        <dbReference type="Proteomes" id="UP000268033"/>
    </source>
</evidence>
<evidence type="ECO:0000313" key="3">
    <source>
        <dbReference type="EMBL" id="ROQ25924.1"/>
    </source>
</evidence>
<dbReference type="Pfam" id="PF02806">
    <property type="entry name" value="Alpha-amylase_C"/>
    <property type="match status" value="1"/>
</dbReference>
<dbReference type="PANTHER" id="PTHR10357:SF205">
    <property type="entry name" value="O-GLYCOSYL HYDROLASE FAMILY 13"/>
    <property type="match status" value="1"/>
</dbReference>
<dbReference type="GO" id="GO:0009313">
    <property type="term" value="P:oligosaccharide catabolic process"/>
    <property type="evidence" value="ECO:0007669"/>
    <property type="project" value="TreeGrafter"/>
</dbReference>
<sequence length="614" mass="67514">MNKLSSLALCVMLAACSEAPVASNAAQEAPASVQPQGSGKPVIYQMFTRLFGNKVDSQVPWGTLAQNGVGKFADINDAALASIKALGVNYLWYTGIPEHAQVTDYSAYGIAADDPDVVKGRAGSPYAVKDYYNVDPDLATHPAKRLEEFEALIARTHAHGMKVIIDIVPNHVARRYHSSVYPERDFGRNDDTRVVYKRDNNFYYVPGQAFKVPKGDKPLGGLPHPLADGQFAENPAKWTGNGSRSPQPALDDWYETVKINYGVRPDGSYDFPQLPAGFENQDYRAHAAFWQGKSVPDSWVKYKDIALYWLDKGVDGFRYDVAEMVPVEFWSYLNSAIKMHKADTLLMAEVYNPAQYRDYIRLGKMDYLYDKVETYDSLKAIIQGKEGTQALADILVRNQDIAAHQLHFLENHDEQRIASPEFAGDPVKAIPAMAVSALMDDGATMVYFGQALGEPGARDAGFGKASRTTIFDYWDVPSVQRWMNGGAFDGGQLSAKEKALRGFYQKLLNLSRSQGAFGGTSQALAQSDDKVFAFARWQGSQQVLVATNFAASAKEGQIAVPKALIEKWKLADGQYALNDLLGSNSGTLVVSKGAGQWHYQLGAYGAAAFELKLQ</sequence>
<dbReference type="Gene3D" id="2.60.40.1180">
    <property type="entry name" value="Golgi alpha-mannosidase II"/>
    <property type="match status" value="1"/>
</dbReference>
<dbReference type="RefSeq" id="WP_123421637.1">
    <property type="nucleotide sequence ID" value="NZ_RJUL01000005.1"/>
</dbReference>
<protein>
    <submittedName>
        <fullName evidence="3">Glycosidase</fullName>
    </submittedName>
</protein>
<feature type="chain" id="PRO_5018331727" evidence="1">
    <location>
        <begin position="23"/>
        <end position="614"/>
    </location>
</feature>
<dbReference type="SMART" id="SM00642">
    <property type="entry name" value="Aamy"/>
    <property type="match status" value="1"/>
</dbReference>
<dbReference type="GO" id="GO:0043169">
    <property type="term" value="F:cation binding"/>
    <property type="evidence" value="ECO:0007669"/>
    <property type="project" value="InterPro"/>
</dbReference>
<dbReference type="AlphaFoldDB" id="A0A3N1P1F2"/>
<feature type="domain" description="Glycosyl hydrolase family 13 catalytic" evidence="2">
    <location>
        <begin position="45"/>
        <end position="511"/>
    </location>
</feature>
<comment type="caution">
    <text evidence="3">The sequence shown here is derived from an EMBL/GenBank/DDBJ whole genome shotgun (WGS) entry which is preliminary data.</text>
</comment>
<keyword evidence="1" id="KW-0732">Signal</keyword>
<dbReference type="PROSITE" id="PS51257">
    <property type="entry name" value="PROKAR_LIPOPROTEIN"/>
    <property type="match status" value="1"/>
</dbReference>
<feature type="signal peptide" evidence="1">
    <location>
        <begin position="1"/>
        <end position="22"/>
    </location>
</feature>
<dbReference type="InterPro" id="IPR013780">
    <property type="entry name" value="Glyco_hydro_b"/>
</dbReference>
<evidence type="ECO:0000256" key="1">
    <source>
        <dbReference type="SAM" id="SignalP"/>
    </source>
</evidence>
<dbReference type="Pfam" id="PF00128">
    <property type="entry name" value="Alpha-amylase"/>
    <property type="match status" value="2"/>
</dbReference>
<organism evidence="3 4">
    <name type="scientific">Gallaecimonas pentaromativorans</name>
    <dbReference type="NCBI Taxonomy" id="584787"/>
    <lineage>
        <taxon>Bacteria</taxon>
        <taxon>Pseudomonadati</taxon>
        <taxon>Pseudomonadota</taxon>
        <taxon>Gammaproteobacteria</taxon>
        <taxon>Enterobacterales</taxon>
        <taxon>Gallaecimonadaceae</taxon>
        <taxon>Gallaecimonas</taxon>
    </lineage>
</organism>
<dbReference type="SUPFAM" id="SSF51445">
    <property type="entry name" value="(Trans)glycosidases"/>
    <property type="match status" value="1"/>
</dbReference>
<dbReference type="InterPro" id="IPR006048">
    <property type="entry name" value="A-amylase/branching_C"/>
</dbReference>